<dbReference type="GO" id="GO:0006506">
    <property type="term" value="P:GPI anchor biosynthetic process"/>
    <property type="evidence" value="ECO:0007669"/>
    <property type="project" value="UniProtKB-KW"/>
</dbReference>
<keyword evidence="6" id="KW-0256">Endoplasmic reticulum</keyword>
<dbReference type="GO" id="GO:0005789">
    <property type="term" value="C:endoplasmic reticulum membrane"/>
    <property type="evidence" value="ECO:0007669"/>
    <property type="project" value="UniProtKB-SubCell"/>
</dbReference>
<dbReference type="PANTHER" id="PTHR28650">
    <property type="entry name" value="PHOSPHATIDYLINOSITOL-GLYCAN BIOSYNTHESIS CLASS X PROTEIN"/>
    <property type="match status" value="1"/>
</dbReference>
<feature type="signal peptide" evidence="11">
    <location>
        <begin position="1"/>
        <end position="26"/>
    </location>
</feature>
<gene>
    <name evidence="12" type="ORF">ACH5RR_039061</name>
</gene>
<dbReference type="SMART" id="SM00780">
    <property type="entry name" value="PIG-X"/>
    <property type="match status" value="1"/>
</dbReference>
<evidence type="ECO:0000256" key="6">
    <source>
        <dbReference type="ARBA" id="ARBA00022824"/>
    </source>
</evidence>
<comment type="similarity">
    <text evidence="3">Belongs to the PIGX family.</text>
</comment>
<keyword evidence="8 10" id="KW-0472">Membrane</keyword>
<dbReference type="AlphaFoldDB" id="A0ABD2Y2Q0"/>
<evidence type="ECO:0000256" key="7">
    <source>
        <dbReference type="ARBA" id="ARBA00022989"/>
    </source>
</evidence>
<organism evidence="12 13">
    <name type="scientific">Cinchona calisaya</name>
    <dbReference type="NCBI Taxonomy" id="153742"/>
    <lineage>
        <taxon>Eukaryota</taxon>
        <taxon>Viridiplantae</taxon>
        <taxon>Streptophyta</taxon>
        <taxon>Embryophyta</taxon>
        <taxon>Tracheophyta</taxon>
        <taxon>Spermatophyta</taxon>
        <taxon>Magnoliopsida</taxon>
        <taxon>eudicotyledons</taxon>
        <taxon>Gunneridae</taxon>
        <taxon>Pentapetalae</taxon>
        <taxon>asterids</taxon>
        <taxon>lamiids</taxon>
        <taxon>Gentianales</taxon>
        <taxon>Rubiaceae</taxon>
        <taxon>Cinchonoideae</taxon>
        <taxon>Cinchoneae</taxon>
        <taxon>Cinchona</taxon>
    </lineage>
</organism>
<evidence type="ECO:0000256" key="9">
    <source>
        <dbReference type="ARBA" id="ARBA00023180"/>
    </source>
</evidence>
<evidence type="ECO:0008006" key="14">
    <source>
        <dbReference type="Google" id="ProtNLM"/>
    </source>
</evidence>
<keyword evidence="5 10" id="KW-0812">Transmembrane</keyword>
<evidence type="ECO:0000256" key="1">
    <source>
        <dbReference type="ARBA" id="ARBA00004389"/>
    </source>
</evidence>
<dbReference type="PANTHER" id="PTHR28650:SF1">
    <property type="entry name" value="PHOSPHATIDYLINOSITOL-GLYCAN BIOSYNTHESIS CLASS X PROTEIN"/>
    <property type="match status" value="1"/>
</dbReference>
<evidence type="ECO:0000256" key="4">
    <source>
        <dbReference type="ARBA" id="ARBA00022502"/>
    </source>
</evidence>
<comment type="subcellular location">
    <subcellularLocation>
        <location evidence="1">Endoplasmic reticulum membrane</location>
        <topology evidence="1">Single-pass membrane protein</topology>
    </subcellularLocation>
</comment>
<dbReference type="InterPro" id="IPR040039">
    <property type="entry name" value="PIGX"/>
</dbReference>
<dbReference type="InterPro" id="IPR013233">
    <property type="entry name" value="PIG-X/PBN1"/>
</dbReference>
<dbReference type="EMBL" id="JBJUIK010000016">
    <property type="protein sequence ID" value="KAL3499968.1"/>
    <property type="molecule type" value="Genomic_DNA"/>
</dbReference>
<comment type="pathway">
    <text evidence="2">Glycolipid biosynthesis; glycosylphosphatidylinositol-anchor biosynthesis.</text>
</comment>
<feature type="chain" id="PRO_5044896684" description="Phosphatidylinositol-glycan biosynthesis class X protein" evidence="11">
    <location>
        <begin position="27"/>
        <end position="283"/>
    </location>
</feature>
<dbReference type="Pfam" id="PF08320">
    <property type="entry name" value="PIG-X"/>
    <property type="match status" value="1"/>
</dbReference>
<evidence type="ECO:0000256" key="5">
    <source>
        <dbReference type="ARBA" id="ARBA00022692"/>
    </source>
</evidence>
<name>A0ABD2Y2Q0_9GENT</name>
<accession>A0ABD2Y2Q0</accession>
<keyword evidence="7 10" id="KW-1133">Transmembrane helix</keyword>
<comment type="caution">
    <text evidence="12">The sequence shown here is derived from an EMBL/GenBank/DDBJ whole genome shotgun (WGS) entry which is preliminary data.</text>
</comment>
<evidence type="ECO:0000256" key="10">
    <source>
        <dbReference type="SAM" id="Phobius"/>
    </source>
</evidence>
<protein>
    <recommendedName>
        <fullName evidence="14">Phosphatidylinositol-glycan biosynthesis class X protein</fullName>
    </recommendedName>
</protein>
<feature type="transmembrane region" description="Helical" evidence="10">
    <location>
        <begin position="248"/>
        <end position="269"/>
    </location>
</feature>
<evidence type="ECO:0000256" key="3">
    <source>
        <dbReference type="ARBA" id="ARBA00010345"/>
    </source>
</evidence>
<evidence type="ECO:0000256" key="2">
    <source>
        <dbReference type="ARBA" id="ARBA00004687"/>
    </source>
</evidence>
<keyword evidence="13" id="KW-1185">Reference proteome</keyword>
<evidence type="ECO:0000313" key="13">
    <source>
        <dbReference type="Proteomes" id="UP001630127"/>
    </source>
</evidence>
<keyword evidence="4" id="KW-0337">GPI-anchor biosynthesis</keyword>
<evidence type="ECO:0000256" key="11">
    <source>
        <dbReference type="SAM" id="SignalP"/>
    </source>
</evidence>
<sequence>MEVIEAFQIQSFFLFGLLLFSQGVEEEEEEYISKLYFEQNEILDDSKFARYLESEISPGCQMPRLVGLNRNLIGEGSHRGLFSTIRLESLSLSSSSKEEVVANACEVILIERLPSGVFADPFELQHLIHRGVLSDAAVFGDTNLELPSFRSNRSLVEVHMVITSSMFSQDHKQLEIIIGLPLHARYQPLGHGFSRVEFNLPDILLRCRTERDLHKQSCLLIPTDQSVKSEEAATVWEVPCGKKEHAEIVSIVTFISAILSALLIVWTSVSSPNVAFGIELKQS</sequence>
<keyword evidence="9" id="KW-0325">Glycoprotein</keyword>
<evidence type="ECO:0000256" key="8">
    <source>
        <dbReference type="ARBA" id="ARBA00023136"/>
    </source>
</evidence>
<proteinExistence type="inferred from homology"/>
<keyword evidence="11" id="KW-0732">Signal</keyword>
<dbReference type="Proteomes" id="UP001630127">
    <property type="component" value="Unassembled WGS sequence"/>
</dbReference>
<evidence type="ECO:0000313" key="12">
    <source>
        <dbReference type="EMBL" id="KAL3499968.1"/>
    </source>
</evidence>
<reference evidence="12 13" key="1">
    <citation type="submission" date="2024-11" db="EMBL/GenBank/DDBJ databases">
        <title>A near-complete genome assembly of Cinchona calisaya.</title>
        <authorList>
            <person name="Lian D.C."/>
            <person name="Zhao X.W."/>
            <person name="Wei L."/>
        </authorList>
    </citation>
    <scope>NUCLEOTIDE SEQUENCE [LARGE SCALE GENOMIC DNA]</scope>
    <source>
        <tissue evidence="12">Nenye</tissue>
    </source>
</reference>